<accession>A0A918UXF6</accession>
<protein>
    <recommendedName>
        <fullName evidence="1">GATA-type domain-containing protein</fullName>
    </recommendedName>
</protein>
<comment type="caution">
    <text evidence="2">The sequence shown here is derived from an EMBL/GenBank/DDBJ whole genome shotgun (WGS) entry which is preliminary data.</text>
</comment>
<dbReference type="GO" id="GO:0006355">
    <property type="term" value="P:regulation of DNA-templated transcription"/>
    <property type="evidence" value="ECO:0007669"/>
    <property type="project" value="InterPro"/>
</dbReference>
<reference evidence="2" key="2">
    <citation type="submission" date="2020-09" db="EMBL/GenBank/DDBJ databases">
        <authorList>
            <person name="Sun Q."/>
            <person name="Ohkuma M."/>
        </authorList>
    </citation>
    <scope>NUCLEOTIDE SEQUENCE</scope>
    <source>
        <strain evidence="2">JCM 4815</strain>
    </source>
</reference>
<evidence type="ECO:0000313" key="3">
    <source>
        <dbReference type="Proteomes" id="UP000622166"/>
    </source>
</evidence>
<dbReference type="GO" id="GO:0043565">
    <property type="term" value="F:sequence-specific DNA binding"/>
    <property type="evidence" value="ECO:0007669"/>
    <property type="project" value="InterPro"/>
</dbReference>
<gene>
    <name evidence="2" type="ORF">GCM10010365_72670</name>
</gene>
<evidence type="ECO:0000259" key="1">
    <source>
        <dbReference type="PROSITE" id="PS50114"/>
    </source>
</evidence>
<name>A0A918UXF6_9ACTN</name>
<evidence type="ECO:0000313" key="2">
    <source>
        <dbReference type="EMBL" id="GGZ41430.1"/>
    </source>
</evidence>
<dbReference type="PROSITE" id="PS50114">
    <property type="entry name" value="GATA_ZN_FINGER_2"/>
    <property type="match status" value="1"/>
</dbReference>
<sequence length="213" mass="23588">MPDNETIPSAPVPPEEFCRMCGWNDDTFWEDGWPTSAICDCCGSESGIGDMGAEPGSWDGVRGLHDFRGWWIGHGAQWWCPRSKPRDWDVLQQVMNIPAPWRTPPPPPVDREQRVLERAASGSPGTETVCRICGLAGPSFWRDGVPTETVCPSCGSESGIDDLGRPGDWETMRAIRTRRGYWVGLGAPWTDPSARPASWDVLEQLGAIPPVWR</sequence>
<dbReference type="AlphaFoldDB" id="A0A918UXF6"/>
<proteinExistence type="predicted"/>
<dbReference type="InterPro" id="IPR000679">
    <property type="entry name" value="Znf_GATA"/>
</dbReference>
<organism evidence="2 3">
    <name type="scientific">Streptomyces poonensis</name>
    <dbReference type="NCBI Taxonomy" id="68255"/>
    <lineage>
        <taxon>Bacteria</taxon>
        <taxon>Bacillati</taxon>
        <taxon>Actinomycetota</taxon>
        <taxon>Actinomycetes</taxon>
        <taxon>Kitasatosporales</taxon>
        <taxon>Streptomycetaceae</taxon>
        <taxon>Streptomyces</taxon>
    </lineage>
</organism>
<feature type="domain" description="GATA-type" evidence="1">
    <location>
        <begin position="130"/>
        <end position="178"/>
    </location>
</feature>
<keyword evidence="3" id="KW-1185">Reference proteome</keyword>
<dbReference type="EMBL" id="BMVW01000026">
    <property type="protein sequence ID" value="GGZ41430.1"/>
    <property type="molecule type" value="Genomic_DNA"/>
</dbReference>
<reference evidence="2" key="1">
    <citation type="journal article" date="2014" name="Int. J. Syst. Evol. Microbiol.">
        <title>Complete genome sequence of Corynebacterium casei LMG S-19264T (=DSM 44701T), isolated from a smear-ripened cheese.</title>
        <authorList>
            <consortium name="US DOE Joint Genome Institute (JGI-PGF)"/>
            <person name="Walter F."/>
            <person name="Albersmeier A."/>
            <person name="Kalinowski J."/>
            <person name="Ruckert C."/>
        </authorList>
    </citation>
    <scope>NUCLEOTIDE SEQUENCE</scope>
    <source>
        <strain evidence="2">JCM 4815</strain>
    </source>
</reference>
<dbReference type="RefSeq" id="WP_308436811.1">
    <property type="nucleotide sequence ID" value="NZ_BMVW01000026.1"/>
</dbReference>
<dbReference type="Proteomes" id="UP000622166">
    <property type="component" value="Unassembled WGS sequence"/>
</dbReference>